<keyword evidence="2" id="KW-1185">Reference proteome</keyword>
<evidence type="ECO:0000313" key="2">
    <source>
        <dbReference type="Proteomes" id="UP000198510"/>
    </source>
</evidence>
<accession>A0A1G9UYW6</accession>
<dbReference type="RefSeq" id="WP_143017510.1">
    <property type="nucleotide sequence ID" value="NZ_FNFO01000018.1"/>
</dbReference>
<reference evidence="1 2" key="1">
    <citation type="submission" date="2016-10" db="EMBL/GenBank/DDBJ databases">
        <authorList>
            <person name="de Groot N.N."/>
        </authorList>
    </citation>
    <scope>NUCLEOTIDE SEQUENCE [LARGE SCALE GENOMIC DNA]</scope>
    <source>
        <strain evidence="1 2">DSM 25186</strain>
    </source>
</reference>
<name>A0A1G9UYW6_9BACT</name>
<organism evidence="1 2">
    <name type="scientific">Catalinimonas alkaloidigena</name>
    <dbReference type="NCBI Taxonomy" id="1075417"/>
    <lineage>
        <taxon>Bacteria</taxon>
        <taxon>Pseudomonadati</taxon>
        <taxon>Bacteroidota</taxon>
        <taxon>Cytophagia</taxon>
        <taxon>Cytophagales</taxon>
        <taxon>Catalimonadaceae</taxon>
        <taxon>Catalinimonas</taxon>
    </lineage>
</organism>
<protein>
    <submittedName>
        <fullName evidence="1">Uncharacterized protein</fullName>
    </submittedName>
</protein>
<proteinExistence type="predicted"/>
<sequence length="115" mass="12717">MHAFAGPESYQTFICRAYGCTPQQEKGAHLTFMSGLSQAEQGNAESSSSLGDKETQLARVKDFMTGALDEFLKKGLTEPERQKLSRLRERTQEAATSAQLLTIIEEGLSVTIRFN</sequence>
<evidence type="ECO:0000313" key="1">
    <source>
        <dbReference type="EMBL" id="SDM65172.1"/>
    </source>
</evidence>
<dbReference type="AlphaFoldDB" id="A0A1G9UYW6"/>
<dbReference type="EMBL" id="FNFO01000018">
    <property type="protein sequence ID" value="SDM65172.1"/>
    <property type="molecule type" value="Genomic_DNA"/>
</dbReference>
<dbReference type="Proteomes" id="UP000198510">
    <property type="component" value="Unassembled WGS sequence"/>
</dbReference>
<gene>
    <name evidence="1" type="ORF">SAMN05421823_11841</name>
</gene>